<feature type="domain" description="Disease resistance N-terminal" evidence="9">
    <location>
        <begin position="76"/>
        <end position="131"/>
    </location>
</feature>
<keyword evidence="12" id="KW-1185">Reference proteome</keyword>
<organism evidence="12 13">
    <name type="scientific">Ziziphus jujuba</name>
    <name type="common">Chinese jujube</name>
    <name type="synonym">Ziziphus sativa</name>
    <dbReference type="NCBI Taxonomy" id="326968"/>
    <lineage>
        <taxon>Eukaryota</taxon>
        <taxon>Viridiplantae</taxon>
        <taxon>Streptophyta</taxon>
        <taxon>Embryophyta</taxon>
        <taxon>Tracheophyta</taxon>
        <taxon>Spermatophyta</taxon>
        <taxon>Magnoliopsida</taxon>
        <taxon>eudicotyledons</taxon>
        <taxon>Gunneridae</taxon>
        <taxon>Pentapetalae</taxon>
        <taxon>rosids</taxon>
        <taxon>fabids</taxon>
        <taxon>Rosales</taxon>
        <taxon>Rhamnaceae</taxon>
        <taxon>Paliureae</taxon>
        <taxon>Ziziphus</taxon>
    </lineage>
</organism>
<dbReference type="Gene3D" id="1.10.10.10">
    <property type="entry name" value="Winged helix-like DNA-binding domain superfamily/Winged helix DNA-binding domain"/>
    <property type="match status" value="1"/>
</dbReference>
<dbReference type="Proteomes" id="UP001652623">
    <property type="component" value="Chromosome 2"/>
</dbReference>
<dbReference type="GeneID" id="132800482"/>
<gene>
    <name evidence="13" type="primary">LOC132800482</name>
</gene>
<feature type="domain" description="R13L1/DRL21-like LRR repeat region" evidence="11">
    <location>
        <begin position="864"/>
        <end position="983"/>
    </location>
</feature>
<evidence type="ECO:0000256" key="7">
    <source>
        <dbReference type="SAM" id="MobiDB-lite"/>
    </source>
</evidence>
<proteinExistence type="predicted"/>
<reference evidence="13" key="2">
    <citation type="submission" date="2025-08" db="UniProtKB">
        <authorList>
            <consortium name="RefSeq"/>
        </authorList>
    </citation>
    <scope>IDENTIFICATION</scope>
    <source>
        <tissue evidence="13">Seedling</tissue>
    </source>
</reference>
<accession>A0ABM4A0G9</accession>
<keyword evidence="5" id="KW-0067">ATP-binding</keyword>
<evidence type="ECO:0000259" key="9">
    <source>
        <dbReference type="Pfam" id="PF18052"/>
    </source>
</evidence>
<evidence type="ECO:0000256" key="2">
    <source>
        <dbReference type="ARBA" id="ARBA00022737"/>
    </source>
</evidence>
<evidence type="ECO:0000256" key="5">
    <source>
        <dbReference type="ARBA" id="ARBA00022840"/>
    </source>
</evidence>
<evidence type="ECO:0000256" key="1">
    <source>
        <dbReference type="ARBA" id="ARBA00022614"/>
    </source>
</evidence>
<dbReference type="RefSeq" id="XP_060670232.1">
    <property type="nucleotide sequence ID" value="XM_060814249.1"/>
</dbReference>
<dbReference type="InterPro" id="IPR027417">
    <property type="entry name" value="P-loop_NTPase"/>
</dbReference>
<feature type="domain" description="R13L1/DRL21-like LRR repeat region" evidence="11">
    <location>
        <begin position="1154"/>
        <end position="1259"/>
    </location>
</feature>
<feature type="domain" description="NB-ARC" evidence="8">
    <location>
        <begin position="197"/>
        <end position="286"/>
    </location>
</feature>
<feature type="region of interest" description="Disordered" evidence="7">
    <location>
        <begin position="1298"/>
        <end position="1320"/>
    </location>
</feature>
<dbReference type="Gene3D" id="3.40.50.300">
    <property type="entry name" value="P-loop containing nucleotide triphosphate hydrolases"/>
    <property type="match status" value="2"/>
</dbReference>
<evidence type="ECO:0000313" key="12">
    <source>
        <dbReference type="Proteomes" id="UP001652623"/>
    </source>
</evidence>
<evidence type="ECO:0000259" key="8">
    <source>
        <dbReference type="Pfam" id="PF00931"/>
    </source>
</evidence>
<evidence type="ECO:0000259" key="10">
    <source>
        <dbReference type="Pfam" id="PF23559"/>
    </source>
</evidence>
<dbReference type="PANTHER" id="PTHR36766:SF70">
    <property type="entry name" value="DISEASE RESISTANCE PROTEIN RGA4"/>
    <property type="match status" value="1"/>
</dbReference>
<dbReference type="Pfam" id="PF23559">
    <property type="entry name" value="WHD_DRP"/>
    <property type="match status" value="1"/>
</dbReference>
<protein>
    <submittedName>
        <fullName evidence="13">Disease resistance protein RGA2-like</fullName>
    </submittedName>
</protein>
<feature type="region of interest" description="Disordered" evidence="7">
    <location>
        <begin position="1076"/>
        <end position="1106"/>
    </location>
</feature>
<keyword evidence="3" id="KW-0547">Nucleotide-binding</keyword>
<feature type="coiled-coil region" evidence="6">
    <location>
        <begin position="851"/>
        <end position="881"/>
    </location>
</feature>
<name>A0ABM4A0G9_ZIZJJ</name>
<feature type="coiled-coil region" evidence="6">
    <location>
        <begin position="110"/>
        <end position="166"/>
    </location>
</feature>
<evidence type="ECO:0000256" key="4">
    <source>
        <dbReference type="ARBA" id="ARBA00022821"/>
    </source>
</evidence>
<dbReference type="PANTHER" id="PTHR36766">
    <property type="entry name" value="PLANT BROAD-SPECTRUM MILDEW RESISTANCE PROTEIN RPW8"/>
    <property type="match status" value="1"/>
</dbReference>
<keyword evidence="6" id="KW-0175">Coiled coil</keyword>
<dbReference type="Gene3D" id="1.20.5.4130">
    <property type="match status" value="1"/>
</dbReference>
<feature type="region of interest" description="Disordered" evidence="7">
    <location>
        <begin position="1125"/>
        <end position="1147"/>
    </location>
</feature>
<dbReference type="Pfam" id="PF18052">
    <property type="entry name" value="Rx_N"/>
    <property type="match status" value="1"/>
</dbReference>
<feature type="compositionally biased region" description="Low complexity" evidence="7">
    <location>
        <begin position="1125"/>
        <end position="1138"/>
    </location>
</feature>
<feature type="domain" description="Disease resistance protein winged helix" evidence="10">
    <location>
        <begin position="598"/>
        <end position="668"/>
    </location>
</feature>
<evidence type="ECO:0000256" key="6">
    <source>
        <dbReference type="SAM" id="Coils"/>
    </source>
</evidence>
<evidence type="ECO:0000313" key="13">
    <source>
        <dbReference type="RefSeq" id="XP_060670232.1"/>
    </source>
</evidence>
<dbReference type="Pfam" id="PF00931">
    <property type="entry name" value="NB-ARC"/>
    <property type="match status" value="2"/>
</dbReference>
<dbReference type="SUPFAM" id="SSF52540">
    <property type="entry name" value="P-loop containing nucleoside triphosphate hydrolases"/>
    <property type="match status" value="2"/>
</dbReference>
<dbReference type="PRINTS" id="PR00364">
    <property type="entry name" value="DISEASERSIST"/>
</dbReference>
<reference evidence="12" key="1">
    <citation type="submission" date="2025-05" db="UniProtKB">
        <authorList>
            <consortium name="RefSeq"/>
        </authorList>
    </citation>
    <scope>NUCLEOTIDE SEQUENCE [LARGE SCALE GENOMIC DNA]</scope>
</reference>
<dbReference type="InterPro" id="IPR036388">
    <property type="entry name" value="WH-like_DNA-bd_sf"/>
</dbReference>
<dbReference type="SUPFAM" id="SSF52058">
    <property type="entry name" value="L domain-like"/>
    <property type="match status" value="2"/>
</dbReference>
<dbReference type="InterPro" id="IPR032675">
    <property type="entry name" value="LRR_dom_sf"/>
</dbReference>
<dbReference type="InterPro" id="IPR056789">
    <property type="entry name" value="LRR_R13L1-DRL21"/>
</dbReference>
<dbReference type="InterPro" id="IPR058922">
    <property type="entry name" value="WHD_DRP"/>
</dbReference>
<evidence type="ECO:0000256" key="3">
    <source>
        <dbReference type="ARBA" id="ARBA00022741"/>
    </source>
</evidence>
<evidence type="ECO:0000259" key="11">
    <source>
        <dbReference type="Pfam" id="PF25019"/>
    </source>
</evidence>
<dbReference type="InterPro" id="IPR041118">
    <property type="entry name" value="Rx_N"/>
</dbReference>
<keyword evidence="1" id="KW-0433">Leucine-rich repeat</keyword>
<feature type="domain" description="NB-ARC" evidence="8">
    <location>
        <begin position="409"/>
        <end position="499"/>
    </location>
</feature>
<keyword evidence="4" id="KW-0611">Plant defense</keyword>
<keyword evidence="2" id="KW-0677">Repeat</keyword>
<sequence length="1320" mass="151564">MAESTASVIIDVISQKLDNAALWMKDKDKLLGLQYSIAKIRKLQIAAEKLLAENCKVETWQKKLEDALKATDSMNEDDLRVLDTPVSKIRNVLKDAEKKQDQSKQVTTWLKKLEDVVSEADDTMDDVYNEVHVELDDLSSDQLGKLKNIKEKLDTFGEKIKQIIEDSKERHEDQPHKVFTKELDPDFKRLWSDSWMESHVNDVKKHLLEDGNEGEKVAALAIVGYGGLGKTTLAQQVFLDWEIEEQFDLTIWLNVDYDFDISSLLKGIVMYTAKKNQEWELLRSTMKKADEKVFMSLVKGFIMSAAKKDGTAEKDSTAKRADDSEREINRQNEVELVRMKVIHEFFDGTDLKEFRDVIENAIKVHLHHCHLDEGQFRKEMTAKLKKIMDKLGDEIYKEGEKKLVTEMIKLEQELSKCEFKLTEKLREGIEGKRLLLVLDDVSNMDPEKWENFKNLLSNSNVREGSRIIITTRNKQITSKMVPHTLKNLGDDDAWTTFIEGVRSNLGEDQDSEAVHDSKSEEMRKDPKIVEMLKKCGGNPLALRKLGEKFKKFEKFISINVETLTEFQNVVTETILPSLKPSYDILPLHLKHCFAYCSIFPQQYEIDVKTLIHLWMAQGLIYPQPGQRMEDVGYEYFKNLHQRCLFEQVGDDRENVSKYKMPNLIQDLAVFVAGTRLATLKEHEKHSIDRRTRHVSFHFHVHASWKMPTSFLQAKRIQTIILPCQFQKETKRRVSHSTCESIISNCKALRTLDLHNTGIDKLPKNIGKLNYLRYLDLSQNKAIKSLPDSITTIPYLMILKLSKCYGLKKLPKNMKKLVHLKHLEIDWCYSLTRMPLGLGELTLLETLSQFALKDDAADSAKLDDELKELKKLRGELKIQNLTSDMNSGIANLEGKEHLKSLTLAWKFDENANPAPTGDLKTLEGLKPHPNLKELALFGYRTDKFPKWLISHKNLVKFSLQKCKCNNLPPLSELSSLKVLILDAMANLKYISDESECHYSSSTAFMPSLEELRLTELPKLKGWWADVSKTPTPLPSFPCLSKLLIEDCPKLHSMPLFPNLKEWLVLDNTNLKTFIQTMDNEMPSRPLSESQSLPSRSDMEIISEDGGNDKIKLERAKTMCSISSFTKTTNDASSSKSTTSDAKRPTSHPLSKLESLLIIGNKEVSSEDGHQHNKIKWERLTSLRILRFDYHPTLKNLPTGLQHVTTLEELQIWRCDIKTLPEWIKNLKSLKTLRLLTCPFLESLPSDGLGSSLNTLEIVDCPILLQRCQKNTGADWNLIKDIENRLLQQPQYSLIFKSTKESTKEKGKNQTVEHLESPRQIF</sequence>
<dbReference type="Pfam" id="PF25019">
    <property type="entry name" value="LRR_R13L1-DRL21"/>
    <property type="match status" value="2"/>
</dbReference>
<dbReference type="Gene3D" id="3.80.10.10">
    <property type="entry name" value="Ribonuclease Inhibitor"/>
    <property type="match status" value="3"/>
</dbReference>
<dbReference type="InterPro" id="IPR002182">
    <property type="entry name" value="NB-ARC"/>
</dbReference>